<organism evidence="1 2">
    <name type="scientific">Candidatus Kaiserbacteria bacterium RIFCSPHIGHO2_01_FULL_53_31</name>
    <dbReference type="NCBI Taxonomy" id="1798481"/>
    <lineage>
        <taxon>Bacteria</taxon>
        <taxon>Candidatus Kaiseribacteriota</taxon>
    </lineage>
</organism>
<gene>
    <name evidence="1" type="ORF">A2678_02930</name>
</gene>
<dbReference type="STRING" id="1798481.A2678_02930"/>
<evidence type="ECO:0008006" key="3">
    <source>
        <dbReference type="Google" id="ProtNLM"/>
    </source>
</evidence>
<dbReference type="Gene3D" id="3.40.50.300">
    <property type="entry name" value="P-loop containing nucleotide triphosphate hydrolases"/>
    <property type="match status" value="1"/>
</dbReference>
<proteinExistence type="predicted"/>
<name>A0A1F6CGP8_9BACT</name>
<dbReference type="AlphaFoldDB" id="A0A1F6CGP8"/>
<protein>
    <recommendedName>
        <fullName evidence="3">DNA polymerase III delta N-terminal domain-containing protein</fullName>
    </recommendedName>
</protein>
<comment type="caution">
    <text evidence="1">The sequence shown here is derived from an EMBL/GenBank/DDBJ whole genome shotgun (WGS) entry which is preliminary data.</text>
</comment>
<evidence type="ECO:0000313" key="1">
    <source>
        <dbReference type="EMBL" id="OGG48365.1"/>
    </source>
</evidence>
<evidence type="ECO:0000313" key="2">
    <source>
        <dbReference type="Proteomes" id="UP000178815"/>
    </source>
</evidence>
<reference evidence="1 2" key="1">
    <citation type="journal article" date="2016" name="Nat. Commun.">
        <title>Thousands of microbial genomes shed light on interconnected biogeochemical processes in an aquifer system.</title>
        <authorList>
            <person name="Anantharaman K."/>
            <person name="Brown C.T."/>
            <person name="Hug L.A."/>
            <person name="Sharon I."/>
            <person name="Castelle C.J."/>
            <person name="Probst A.J."/>
            <person name="Thomas B.C."/>
            <person name="Singh A."/>
            <person name="Wilkins M.J."/>
            <person name="Karaoz U."/>
            <person name="Brodie E.L."/>
            <person name="Williams K.H."/>
            <person name="Hubbard S.S."/>
            <person name="Banfield J.F."/>
        </authorList>
    </citation>
    <scope>NUCLEOTIDE SEQUENCE [LARGE SCALE GENOMIC DNA]</scope>
</reference>
<accession>A0A1F6CGP8</accession>
<sequence length="234" mass="26411">MIYLFHGSDVAKTRSKAFEWIEKARVKEPNLVYVRLSREELNVSTLLDAALSNSLFAKRTLTLIDDPFPTVRDTVSPPSDDALTVSESSKSSVLDDYIDMIADSDNAIVILAPKLLAAKAKKIIAKAKFEYKYDKSVAHSTERGFNSNLVNALGARSRERLWLEINRALYAGDAPEMLHGLLHWKARDLMEKGSRTWPFDEARKLSRDLVSLLQESRRRGLDLAESLERFALSV</sequence>
<dbReference type="Proteomes" id="UP000178815">
    <property type="component" value="Unassembled WGS sequence"/>
</dbReference>
<dbReference type="EMBL" id="MFKU01000014">
    <property type="protein sequence ID" value="OGG48365.1"/>
    <property type="molecule type" value="Genomic_DNA"/>
</dbReference>
<dbReference type="InterPro" id="IPR027417">
    <property type="entry name" value="P-loop_NTPase"/>
</dbReference>